<dbReference type="AlphaFoldDB" id="A0A2G1VNF0"/>
<dbReference type="PANTHER" id="PTHR23416:SF78">
    <property type="entry name" value="LIPOPOLYSACCHARIDE BIOSYNTHESIS O-ACETYL TRANSFERASE WBBJ-RELATED"/>
    <property type="match status" value="1"/>
</dbReference>
<dbReference type="RefSeq" id="WP_099647258.1">
    <property type="nucleotide sequence ID" value="NZ_KZ319298.1"/>
</dbReference>
<proteinExistence type="predicted"/>
<organism evidence="1 2">
    <name type="scientific">Leeuwenhoekiella nanhaiensis</name>
    <dbReference type="NCBI Taxonomy" id="1655491"/>
    <lineage>
        <taxon>Bacteria</taxon>
        <taxon>Pseudomonadati</taxon>
        <taxon>Bacteroidota</taxon>
        <taxon>Flavobacteriia</taxon>
        <taxon>Flavobacteriales</taxon>
        <taxon>Flavobacteriaceae</taxon>
        <taxon>Leeuwenhoekiella</taxon>
    </lineage>
</organism>
<accession>A0A2G1VNF0</accession>
<dbReference type="InterPro" id="IPR001451">
    <property type="entry name" value="Hexapep"/>
</dbReference>
<protein>
    <submittedName>
        <fullName evidence="1">Galactoside acetyltransferase</fullName>
    </submittedName>
</protein>
<reference evidence="1 2" key="1">
    <citation type="submission" date="2017-08" db="EMBL/GenBank/DDBJ databases">
        <title>The whole genome shortgun sequences of strain Leeuwenhoekiella nanhaiensis G18 from the South China Sea.</title>
        <authorList>
            <person name="Liu Q."/>
        </authorList>
    </citation>
    <scope>NUCLEOTIDE SEQUENCE [LARGE SCALE GENOMIC DNA]</scope>
    <source>
        <strain evidence="1 2">G18</strain>
    </source>
</reference>
<dbReference type="PANTHER" id="PTHR23416">
    <property type="entry name" value="SIALIC ACID SYNTHASE-RELATED"/>
    <property type="match status" value="1"/>
</dbReference>
<dbReference type="CDD" id="cd04647">
    <property type="entry name" value="LbH_MAT_like"/>
    <property type="match status" value="1"/>
</dbReference>
<dbReference type="Pfam" id="PF14602">
    <property type="entry name" value="Hexapep_2"/>
    <property type="match status" value="2"/>
</dbReference>
<keyword evidence="1" id="KW-0808">Transferase</keyword>
<sequence>MKIGQGTYLNKTTVTWPHQVRLGANVDIEENVVFKFDGIYKLGTGIQIGNNVFLGRNTEFNITCSIKIGNDCLIASGCKFIDHNHGTSLDDLMRNQQCPSEAIMIEDNVWLGANVIVLKGVAIQAGAIVAAGAVVTKSIGVNEIWAGIPARKIGERI</sequence>
<dbReference type="SUPFAM" id="SSF51161">
    <property type="entry name" value="Trimeric LpxA-like enzymes"/>
    <property type="match status" value="1"/>
</dbReference>
<dbReference type="Gene3D" id="2.160.10.10">
    <property type="entry name" value="Hexapeptide repeat proteins"/>
    <property type="match status" value="1"/>
</dbReference>
<dbReference type="InterPro" id="IPR051159">
    <property type="entry name" value="Hexapeptide_acetyltransf"/>
</dbReference>
<gene>
    <name evidence="1" type="ORF">CJ305_15720</name>
</gene>
<dbReference type="GO" id="GO:0016740">
    <property type="term" value="F:transferase activity"/>
    <property type="evidence" value="ECO:0007669"/>
    <property type="project" value="UniProtKB-KW"/>
</dbReference>
<dbReference type="InterPro" id="IPR011004">
    <property type="entry name" value="Trimer_LpxA-like_sf"/>
</dbReference>
<evidence type="ECO:0000313" key="1">
    <source>
        <dbReference type="EMBL" id="PHQ28283.1"/>
    </source>
</evidence>
<comment type="caution">
    <text evidence="1">The sequence shown here is derived from an EMBL/GenBank/DDBJ whole genome shotgun (WGS) entry which is preliminary data.</text>
</comment>
<dbReference type="Proteomes" id="UP000229433">
    <property type="component" value="Unassembled WGS sequence"/>
</dbReference>
<dbReference type="EMBL" id="NQXA01000016">
    <property type="protein sequence ID" value="PHQ28283.1"/>
    <property type="molecule type" value="Genomic_DNA"/>
</dbReference>
<keyword evidence="2" id="KW-1185">Reference proteome</keyword>
<evidence type="ECO:0000313" key="2">
    <source>
        <dbReference type="Proteomes" id="UP000229433"/>
    </source>
</evidence>
<name>A0A2G1VNF0_9FLAO</name>
<dbReference type="OrthoDB" id="9801697at2"/>